<reference evidence="6 7" key="1">
    <citation type="journal article" date="2020" name="bioRxiv">
        <title>Sequence and annotation of 42 cannabis genomes reveals extensive copy number variation in cannabinoid synthesis and pathogen resistance genes.</title>
        <authorList>
            <person name="Mckernan K.J."/>
            <person name="Helbert Y."/>
            <person name="Kane L.T."/>
            <person name="Ebling H."/>
            <person name="Zhang L."/>
            <person name="Liu B."/>
            <person name="Eaton Z."/>
            <person name="Mclaughlin S."/>
            <person name="Kingan S."/>
            <person name="Baybayan P."/>
            <person name="Concepcion G."/>
            <person name="Jordan M."/>
            <person name="Riva A."/>
            <person name="Barbazuk W."/>
            <person name="Harkins T."/>
        </authorList>
    </citation>
    <scope>NUCLEOTIDE SEQUENCE [LARGE SCALE GENOMIC DNA]</scope>
    <source>
        <strain evidence="7">cv. Jamaican Lion 4</strain>
        <tissue evidence="6">Leaf</tissue>
    </source>
</reference>
<dbReference type="FunFam" id="1.20.1050.10:FF:000012">
    <property type="entry name" value="Tau class glutathione S-transferase"/>
    <property type="match status" value="1"/>
</dbReference>
<dbReference type="GO" id="GO:0005737">
    <property type="term" value="C:cytoplasm"/>
    <property type="evidence" value="ECO:0007669"/>
    <property type="project" value="TreeGrafter"/>
</dbReference>
<feature type="domain" description="GST N-terminal" evidence="4">
    <location>
        <begin position="220"/>
        <end position="300"/>
    </location>
</feature>
<dbReference type="InterPro" id="IPR045074">
    <property type="entry name" value="GST_C_Tau"/>
</dbReference>
<dbReference type="Gene3D" id="3.30.420.10">
    <property type="entry name" value="Ribonuclease H-like superfamily/Ribonuclease H"/>
    <property type="match status" value="1"/>
</dbReference>
<dbReference type="PANTHER" id="PTHR11260:SF676">
    <property type="entry name" value="GLUTATHIONE S-TRANSFERASE U8"/>
    <property type="match status" value="1"/>
</dbReference>
<protein>
    <recommendedName>
        <fullName evidence="1">glutathione transferase</fullName>
        <ecNumber evidence="1">2.5.1.18</ecNumber>
    </recommendedName>
</protein>
<dbReference type="EC" id="2.5.1.18" evidence="1"/>
<comment type="caution">
    <text evidence="6">The sequence shown here is derived from an EMBL/GenBank/DDBJ whole genome shotgun (WGS) entry which is preliminary data.</text>
</comment>
<dbReference type="CDD" id="cd03185">
    <property type="entry name" value="GST_C_Tau"/>
    <property type="match status" value="1"/>
</dbReference>
<gene>
    <name evidence="6" type="ORF">G4B88_001810</name>
</gene>
<dbReference type="SUPFAM" id="SSF47616">
    <property type="entry name" value="GST C-terminal domain-like"/>
    <property type="match status" value="1"/>
</dbReference>
<dbReference type="CDD" id="cd03058">
    <property type="entry name" value="GST_N_Tau"/>
    <property type="match status" value="1"/>
</dbReference>
<dbReference type="AlphaFoldDB" id="A0A7J6I2J0"/>
<comment type="catalytic activity">
    <reaction evidence="3">
        <text>RX + glutathione = an S-substituted glutathione + a halide anion + H(+)</text>
        <dbReference type="Rhea" id="RHEA:16437"/>
        <dbReference type="ChEBI" id="CHEBI:15378"/>
        <dbReference type="ChEBI" id="CHEBI:16042"/>
        <dbReference type="ChEBI" id="CHEBI:17792"/>
        <dbReference type="ChEBI" id="CHEBI:57925"/>
        <dbReference type="ChEBI" id="CHEBI:90779"/>
        <dbReference type="EC" id="2.5.1.18"/>
    </reaction>
</comment>
<organism evidence="6 7">
    <name type="scientific">Cannabis sativa</name>
    <name type="common">Hemp</name>
    <name type="synonym">Marijuana</name>
    <dbReference type="NCBI Taxonomy" id="3483"/>
    <lineage>
        <taxon>Eukaryota</taxon>
        <taxon>Viridiplantae</taxon>
        <taxon>Streptophyta</taxon>
        <taxon>Embryophyta</taxon>
        <taxon>Tracheophyta</taxon>
        <taxon>Spermatophyta</taxon>
        <taxon>Magnoliopsida</taxon>
        <taxon>eudicotyledons</taxon>
        <taxon>Gunneridae</taxon>
        <taxon>Pentapetalae</taxon>
        <taxon>rosids</taxon>
        <taxon>fabids</taxon>
        <taxon>Rosales</taxon>
        <taxon>Cannabaceae</taxon>
        <taxon>Cannabis</taxon>
    </lineage>
</organism>
<evidence type="ECO:0000256" key="3">
    <source>
        <dbReference type="ARBA" id="ARBA00047960"/>
    </source>
</evidence>
<dbReference type="SFLD" id="SFLDG01152">
    <property type="entry name" value="Main.3:_Omega-_and_Tau-like"/>
    <property type="match status" value="1"/>
</dbReference>
<dbReference type="Pfam" id="PF00043">
    <property type="entry name" value="GST_C"/>
    <property type="match status" value="1"/>
</dbReference>
<evidence type="ECO:0000313" key="7">
    <source>
        <dbReference type="Proteomes" id="UP000583929"/>
    </source>
</evidence>
<dbReference type="InterPro" id="IPR036249">
    <property type="entry name" value="Thioredoxin-like_sf"/>
</dbReference>
<evidence type="ECO:0000313" key="6">
    <source>
        <dbReference type="EMBL" id="KAF4401616.1"/>
    </source>
</evidence>
<dbReference type="PANTHER" id="PTHR11260">
    <property type="entry name" value="GLUTATHIONE S-TRANSFERASE, GST, SUPERFAMILY, GST DOMAIN CONTAINING"/>
    <property type="match status" value="1"/>
</dbReference>
<dbReference type="InterPro" id="IPR004046">
    <property type="entry name" value="GST_C"/>
</dbReference>
<dbReference type="InterPro" id="IPR002156">
    <property type="entry name" value="RNaseH_domain"/>
</dbReference>
<dbReference type="InterPro" id="IPR004045">
    <property type="entry name" value="Glutathione_S-Trfase_N"/>
</dbReference>
<dbReference type="GO" id="GO:0003676">
    <property type="term" value="F:nucleic acid binding"/>
    <property type="evidence" value="ECO:0007669"/>
    <property type="project" value="InterPro"/>
</dbReference>
<dbReference type="Proteomes" id="UP000583929">
    <property type="component" value="Unassembled WGS sequence"/>
</dbReference>
<feature type="domain" description="GST C-terminal" evidence="5">
    <location>
        <begin position="305"/>
        <end position="426"/>
    </location>
</feature>
<keyword evidence="7" id="KW-1185">Reference proteome</keyword>
<sequence length="434" mass="49855">MIKEVSPSKEELIALFKSRDIGKFNRFGICLIDELWTARNRAFHDRVNPSWRGVLARVQGAASCLLTAWDTRPNSEVIQHAHKEIYLGKLVLFVDAAFKELRVAAGIVVSESEGSFSDALAVNFDANQPLEAESWAVFHAFRWCQTRGWRQVVIVSDCQLLVQGLQARMAPDWRLTGVFWSMLELLDDLPEVEVVWMPRSRNQIQNTGDFVSNNIKIMGEEVKLYGARGSPFSDRVNIALKLKGVEYKYFEENYLNNKSTSLLKYNPIHKKVPTFVHNEKPIAESLVIFEYIDETWKTHPILPQHPYERAQARFWSYFIDDKIVPTTLKVVKAKEERKNTLEELSEYLEMLEKELKDKYVGGEGIGMVDIAGNFIAQWIPTTKELVGVDILTEAKFPKLYQWSWDFATHPAIKEVSPSKEEIIAIFKPRLNATN</sequence>
<dbReference type="Gene3D" id="3.40.30.10">
    <property type="entry name" value="Glutaredoxin"/>
    <property type="match status" value="1"/>
</dbReference>
<name>A0A7J6I2J0_CANSA</name>
<evidence type="ECO:0000256" key="2">
    <source>
        <dbReference type="ARBA" id="ARBA00022679"/>
    </source>
</evidence>
<evidence type="ECO:0000256" key="1">
    <source>
        <dbReference type="ARBA" id="ARBA00012452"/>
    </source>
</evidence>
<dbReference type="EMBL" id="JAATIQ010000012">
    <property type="protein sequence ID" value="KAF4401616.1"/>
    <property type="molecule type" value="Genomic_DNA"/>
</dbReference>
<dbReference type="GO" id="GO:0006749">
    <property type="term" value="P:glutathione metabolic process"/>
    <property type="evidence" value="ECO:0007669"/>
    <property type="project" value="InterPro"/>
</dbReference>
<dbReference type="InterPro" id="IPR045073">
    <property type="entry name" value="Omega/Tau-like"/>
</dbReference>
<dbReference type="InterPro" id="IPR036397">
    <property type="entry name" value="RNaseH_sf"/>
</dbReference>
<dbReference type="PROSITE" id="PS50405">
    <property type="entry name" value="GST_CTER"/>
    <property type="match status" value="1"/>
</dbReference>
<proteinExistence type="predicted"/>
<dbReference type="PROSITE" id="PS50404">
    <property type="entry name" value="GST_NTER"/>
    <property type="match status" value="1"/>
</dbReference>
<dbReference type="SFLD" id="SFLDS00019">
    <property type="entry name" value="Glutathione_Transferase_(cytos"/>
    <property type="match status" value="1"/>
</dbReference>
<dbReference type="SFLD" id="SFLDG00358">
    <property type="entry name" value="Main_(cytGST)"/>
    <property type="match status" value="1"/>
</dbReference>
<dbReference type="InterPro" id="IPR040079">
    <property type="entry name" value="Glutathione_S-Trfase"/>
</dbReference>
<evidence type="ECO:0000259" key="5">
    <source>
        <dbReference type="PROSITE" id="PS50405"/>
    </source>
</evidence>
<dbReference type="InterPro" id="IPR010987">
    <property type="entry name" value="Glutathione-S-Trfase_C-like"/>
</dbReference>
<dbReference type="GO" id="GO:0004523">
    <property type="term" value="F:RNA-DNA hybrid ribonuclease activity"/>
    <property type="evidence" value="ECO:0007669"/>
    <property type="project" value="InterPro"/>
</dbReference>
<dbReference type="Gene3D" id="1.20.1050.10">
    <property type="match status" value="1"/>
</dbReference>
<dbReference type="CDD" id="cd06222">
    <property type="entry name" value="RNase_H_like"/>
    <property type="match status" value="1"/>
</dbReference>
<evidence type="ECO:0000259" key="4">
    <source>
        <dbReference type="PROSITE" id="PS50404"/>
    </source>
</evidence>
<dbReference type="InterPro" id="IPR012337">
    <property type="entry name" value="RNaseH-like_sf"/>
</dbReference>
<accession>A0A7J6I2J0</accession>
<dbReference type="SUPFAM" id="SSF53098">
    <property type="entry name" value="Ribonuclease H-like"/>
    <property type="match status" value="1"/>
</dbReference>
<keyword evidence="2" id="KW-0808">Transferase</keyword>
<dbReference type="GO" id="GO:0004364">
    <property type="term" value="F:glutathione transferase activity"/>
    <property type="evidence" value="ECO:0007669"/>
    <property type="project" value="UniProtKB-EC"/>
</dbReference>
<dbReference type="SUPFAM" id="SSF52833">
    <property type="entry name" value="Thioredoxin-like"/>
    <property type="match status" value="1"/>
</dbReference>
<dbReference type="Pfam" id="PF02798">
    <property type="entry name" value="GST_N"/>
    <property type="match status" value="1"/>
</dbReference>
<dbReference type="InterPro" id="IPR044730">
    <property type="entry name" value="RNase_H-like_dom_plant"/>
</dbReference>
<dbReference type="InterPro" id="IPR036282">
    <property type="entry name" value="Glutathione-S-Trfase_C_sf"/>
</dbReference>
<dbReference type="Pfam" id="PF13456">
    <property type="entry name" value="RVT_3"/>
    <property type="match status" value="1"/>
</dbReference>